<comment type="caution">
    <text evidence="4">The sequence shown here is derived from an EMBL/GenBank/DDBJ whole genome shotgun (WGS) entry which is preliminary data.</text>
</comment>
<evidence type="ECO:0000256" key="3">
    <source>
        <dbReference type="SAM" id="Phobius"/>
    </source>
</evidence>
<evidence type="ECO:0000313" key="4">
    <source>
        <dbReference type="EMBL" id="MFC6785417.1"/>
    </source>
</evidence>
<feature type="transmembrane region" description="Helical" evidence="3">
    <location>
        <begin position="428"/>
        <end position="447"/>
    </location>
</feature>
<feature type="transmembrane region" description="Helical" evidence="3">
    <location>
        <begin position="217"/>
        <end position="236"/>
    </location>
</feature>
<proteinExistence type="predicted"/>
<dbReference type="RefSeq" id="WP_284062274.1">
    <property type="nucleotide sequence ID" value="NZ_CP126158.1"/>
</dbReference>
<evidence type="ECO:0008006" key="6">
    <source>
        <dbReference type="Google" id="ProtNLM"/>
    </source>
</evidence>
<accession>A0ABD5T7R3</accession>
<dbReference type="GeneID" id="81208448"/>
<dbReference type="Proteomes" id="UP001596443">
    <property type="component" value="Unassembled WGS sequence"/>
</dbReference>
<name>A0ABD5T7R3_9EURY</name>
<keyword evidence="3" id="KW-0812">Transmembrane</keyword>
<feature type="region of interest" description="Disordered" evidence="2">
    <location>
        <begin position="540"/>
        <end position="566"/>
    </location>
</feature>
<feature type="compositionally biased region" description="Basic and acidic residues" evidence="2">
    <location>
        <begin position="540"/>
        <end position="549"/>
    </location>
</feature>
<feature type="transmembrane region" description="Helical" evidence="3">
    <location>
        <begin position="275"/>
        <end position="293"/>
    </location>
</feature>
<keyword evidence="3" id="KW-0472">Membrane</keyword>
<feature type="compositionally biased region" description="Polar residues" evidence="2">
    <location>
        <begin position="550"/>
        <end position="566"/>
    </location>
</feature>
<dbReference type="AlphaFoldDB" id="A0ABD5T7R3"/>
<keyword evidence="3" id="KW-1133">Transmembrane helix</keyword>
<evidence type="ECO:0000313" key="5">
    <source>
        <dbReference type="Proteomes" id="UP001596443"/>
    </source>
</evidence>
<organism evidence="4 5">
    <name type="scientific">Halobaculum halobium</name>
    <dbReference type="NCBI Taxonomy" id="3032281"/>
    <lineage>
        <taxon>Archaea</taxon>
        <taxon>Methanobacteriati</taxon>
        <taxon>Methanobacteriota</taxon>
        <taxon>Stenosarchaea group</taxon>
        <taxon>Halobacteria</taxon>
        <taxon>Halobacteriales</taxon>
        <taxon>Haloferacaceae</taxon>
        <taxon>Halobaculum</taxon>
    </lineage>
</organism>
<protein>
    <recommendedName>
        <fullName evidence="6">DUF2207 domain-containing protein</fullName>
    </recommendedName>
</protein>
<reference evidence="4 5" key="1">
    <citation type="journal article" date="2019" name="Int. J. Syst. Evol. Microbiol.">
        <title>The Global Catalogue of Microorganisms (GCM) 10K type strain sequencing project: providing services to taxonomists for standard genome sequencing and annotation.</title>
        <authorList>
            <consortium name="The Broad Institute Genomics Platform"/>
            <consortium name="The Broad Institute Genome Sequencing Center for Infectious Disease"/>
            <person name="Wu L."/>
            <person name="Ma J."/>
        </authorList>
    </citation>
    <scope>NUCLEOTIDE SEQUENCE [LARGE SCALE GENOMIC DNA]</scope>
    <source>
        <strain evidence="4 5">SYNS20</strain>
    </source>
</reference>
<evidence type="ECO:0000256" key="2">
    <source>
        <dbReference type="SAM" id="MobiDB-lite"/>
    </source>
</evidence>
<feature type="transmembrane region" description="Helical" evidence="3">
    <location>
        <begin position="453"/>
        <end position="473"/>
    </location>
</feature>
<keyword evidence="1" id="KW-0175">Coiled coil</keyword>
<feature type="transmembrane region" description="Helical" evidence="3">
    <location>
        <begin position="248"/>
        <end position="269"/>
    </location>
</feature>
<keyword evidence="5" id="KW-1185">Reference proteome</keyword>
<feature type="coiled-coil region" evidence="1">
    <location>
        <begin position="501"/>
        <end position="538"/>
    </location>
</feature>
<sequence length="566" mass="60998">MKRALLATLLVVSLVVPLVAVGGAVADGHDGAANETDTDSEAYTYEDLKRGGTTYESAPSSMRFLGDYSSATVRVFPVGPGESGWHYLERGEVVNSNSVQLRTVRLAPVDELDRTLNVTVVAWQKGTRTVERGNSTVEETVATNVTVRRQQIEAGRGYDTANVSLGQHYDSTYQITMWVEENPDSRWRFAHRSVETTRALPFVPTWGGYWSFTTTNVLLWIVVLTGVTVVGAVGSVEITGKGPGLGLVTWAIIIAIGSATVGIGAFVWTASLLSAAPPVIAFVIAAVIGIVVLETTEKGVFSVALMRLFTEEKKNPRGDFAKEAREAEFEKVTLANTATGTKVIKPGLRPWLARLRTGGTEFVGLERIEFEFDLGSPEVPFTESVADKLIFVDEDGVGDDGELVTASPSTVEWDLPLRVETDDGVRTNWTAVFSLAFHALVPFALAYQTMSYLGVGGGRVVGALFAAVVVYAVHTRVTEGRAEFMPAVGMTQDAVATAMHLQSEVDDYQTLEKALSALVDERNSTDELIETLQELDAEAAVRDASRRDTSPGSFAEGTNPTAEADD</sequence>
<dbReference type="EMBL" id="JBHSWX010000012">
    <property type="protein sequence ID" value="MFC6785417.1"/>
    <property type="molecule type" value="Genomic_DNA"/>
</dbReference>
<evidence type="ECO:0000256" key="1">
    <source>
        <dbReference type="SAM" id="Coils"/>
    </source>
</evidence>
<gene>
    <name evidence="4" type="ORF">ACFQFD_05340</name>
</gene>